<evidence type="ECO:0000313" key="7">
    <source>
        <dbReference type="Proteomes" id="UP001291623"/>
    </source>
</evidence>
<sequence length="584" mass="66132">MEEETIGVGSRKMIWGTWEELILSFAVRRHGIRDWNVVASELRARTIYPYCFTPEACKARYEELRKRYSGCTAWFEELRKRRVEELKRELVRSESSIGSLESKIESLKAERERSGQIDYGLSHTESPAPLTKSEDIESSVKEEAKDGLSAGSFTLDIRTNESPESQVPTIPSATETVVKLERSESWERDKVPSTSKVTEAANGNGGALRKRRGKRRRKDTVWDAKEGSIEESDNLCSTSLASTSHCKEALTSCNQNVRHSSISDHGGGLSRFRNDDLMRIFNSITQHEAAMVFRHRLDSQKRARYKKMVRRHMDIETVRSRLANWSIKTPGELFRDFLLLANNAMVFYSKRTREYKSAMALRDIVTRAYREHYKGSYYKATSSLLPWPTIGNPPGKPRSVRPRPSKDKLQAKYGNNVKDIIAGTLGRQNHRPADTDSKVPLQSILSANKGYKKPGKIKCGSTIETVNPQSKVPAKESTQHNIKVKKDLRIKPVTKERKRARQKFLGLRLTTSLVLPRRPGELKAPRRSSEEEERGGEGHRWQMCNVGFSGIVNSLEKMDSEESSGMGLTGAPAAICGGRRRRSE</sequence>
<evidence type="ECO:0000313" key="6">
    <source>
        <dbReference type="EMBL" id="KAK4361069.1"/>
    </source>
</evidence>
<gene>
    <name evidence="6" type="ORF">RND71_020021</name>
</gene>
<evidence type="ECO:0000256" key="1">
    <source>
        <dbReference type="ARBA" id="ARBA00023117"/>
    </source>
</evidence>
<dbReference type="Pfam" id="PF00439">
    <property type="entry name" value="Bromodomain"/>
    <property type="match status" value="1"/>
</dbReference>
<comment type="caution">
    <text evidence="6">The sequence shown here is derived from an EMBL/GenBank/DDBJ whole genome shotgun (WGS) entry which is preliminary data.</text>
</comment>
<feature type="region of interest" description="Disordered" evidence="4">
    <location>
        <begin position="516"/>
        <end position="540"/>
    </location>
</feature>
<dbReference type="PANTHER" id="PTHR37888">
    <property type="entry name" value="DNA-BINDING BROMODOMAIN-CONTAINING PROTEIN"/>
    <property type="match status" value="1"/>
</dbReference>
<feature type="region of interest" description="Disordered" evidence="4">
    <location>
        <begin position="558"/>
        <end position="584"/>
    </location>
</feature>
<dbReference type="PROSITE" id="PS50014">
    <property type="entry name" value="BROMODOMAIN_2"/>
    <property type="match status" value="1"/>
</dbReference>
<protein>
    <recommendedName>
        <fullName evidence="5">Bromo domain-containing protein</fullName>
    </recommendedName>
</protein>
<feature type="compositionally biased region" description="Basic and acidic residues" evidence="4">
    <location>
        <begin position="518"/>
        <end position="540"/>
    </location>
</feature>
<feature type="compositionally biased region" description="Basic residues" evidence="4">
    <location>
        <begin position="208"/>
        <end position="218"/>
    </location>
</feature>
<dbReference type="CDD" id="cd04369">
    <property type="entry name" value="Bromodomain"/>
    <property type="match status" value="1"/>
</dbReference>
<dbReference type="InterPro" id="IPR036427">
    <property type="entry name" value="Bromodomain-like_sf"/>
</dbReference>
<dbReference type="InterPro" id="IPR001487">
    <property type="entry name" value="Bromodomain"/>
</dbReference>
<dbReference type="PANTHER" id="PTHR37888:SF4">
    <property type="entry name" value="OS07G0565300 PROTEIN"/>
    <property type="match status" value="1"/>
</dbReference>
<feature type="coiled-coil region" evidence="3">
    <location>
        <begin position="83"/>
        <end position="110"/>
    </location>
</feature>
<evidence type="ECO:0000256" key="4">
    <source>
        <dbReference type="SAM" id="MobiDB-lite"/>
    </source>
</evidence>
<feature type="compositionally biased region" description="Basic and acidic residues" evidence="4">
    <location>
        <begin position="132"/>
        <end position="145"/>
    </location>
</feature>
<dbReference type="EMBL" id="JAVYJV010000010">
    <property type="protein sequence ID" value="KAK4361069.1"/>
    <property type="molecule type" value="Genomic_DNA"/>
</dbReference>
<dbReference type="Gene3D" id="1.20.920.10">
    <property type="entry name" value="Bromodomain-like"/>
    <property type="match status" value="1"/>
</dbReference>
<proteinExistence type="predicted"/>
<feature type="region of interest" description="Disordered" evidence="4">
    <location>
        <begin position="119"/>
        <end position="145"/>
    </location>
</feature>
<dbReference type="Proteomes" id="UP001291623">
    <property type="component" value="Unassembled WGS sequence"/>
</dbReference>
<organism evidence="6 7">
    <name type="scientific">Anisodus tanguticus</name>
    <dbReference type="NCBI Taxonomy" id="243964"/>
    <lineage>
        <taxon>Eukaryota</taxon>
        <taxon>Viridiplantae</taxon>
        <taxon>Streptophyta</taxon>
        <taxon>Embryophyta</taxon>
        <taxon>Tracheophyta</taxon>
        <taxon>Spermatophyta</taxon>
        <taxon>Magnoliopsida</taxon>
        <taxon>eudicotyledons</taxon>
        <taxon>Gunneridae</taxon>
        <taxon>Pentapetalae</taxon>
        <taxon>asterids</taxon>
        <taxon>lamiids</taxon>
        <taxon>Solanales</taxon>
        <taxon>Solanaceae</taxon>
        <taxon>Solanoideae</taxon>
        <taxon>Hyoscyameae</taxon>
        <taxon>Anisodus</taxon>
    </lineage>
</organism>
<dbReference type="SMART" id="SM00297">
    <property type="entry name" value="BROMO"/>
    <property type="match status" value="1"/>
</dbReference>
<evidence type="ECO:0000256" key="2">
    <source>
        <dbReference type="PROSITE-ProRule" id="PRU00035"/>
    </source>
</evidence>
<name>A0AAE1S1B9_9SOLA</name>
<feature type="region of interest" description="Disordered" evidence="4">
    <location>
        <begin position="183"/>
        <end position="223"/>
    </location>
</feature>
<keyword evidence="3" id="KW-0175">Coiled coil</keyword>
<dbReference type="SUPFAM" id="SSF47370">
    <property type="entry name" value="Bromodomain"/>
    <property type="match status" value="1"/>
</dbReference>
<feature type="domain" description="Bromo" evidence="5">
    <location>
        <begin position="285"/>
        <end position="355"/>
    </location>
</feature>
<evidence type="ECO:0000256" key="3">
    <source>
        <dbReference type="SAM" id="Coils"/>
    </source>
</evidence>
<dbReference type="CDD" id="cd00167">
    <property type="entry name" value="SANT"/>
    <property type="match status" value="1"/>
</dbReference>
<keyword evidence="7" id="KW-1185">Reference proteome</keyword>
<reference evidence="6" key="1">
    <citation type="submission" date="2023-12" db="EMBL/GenBank/DDBJ databases">
        <title>Genome assembly of Anisodus tanguticus.</title>
        <authorList>
            <person name="Wang Y.-J."/>
        </authorList>
    </citation>
    <scope>NUCLEOTIDE SEQUENCE</scope>
    <source>
        <strain evidence="6">KB-2021</strain>
        <tissue evidence="6">Leaf</tissue>
    </source>
</reference>
<evidence type="ECO:0000259" key="5">
    <source>
        <dbReference type="PROSITE" id="PS50014"/>
    </source>
</evidence>
<dbReference type="AlphaFoldDB" id="A0AAE1S1B9"/>
<accession>A0AAE1S1B9</accession>
<keyword evidence="1 2" id="KW-0103">Bromodomain</keyword>
<dbReference type="InterPro" id="IPR001005">
    <property type="entry name" value="SANT/Myb"/>
</dbReference>